<dbReference type="InterPro" id="IPR050109">
    <property type="entry name" value="HTH-type_TetR-like_transc_reg"/>
</dbReference>
<feature type="DNA-binding region" description="H-T-H motif" evidence="5">
    <location>
        <begin position="44"/>
        <end position="63"/>
    </location>
</feature>
<dbReference type="InterPro" id="IPR039538">
    <property type="entry name" value="BetI_C"/>
</dbReference>
<dbReference type="PANTHER" id="PTHR30055">
    <property type="entry name" value="HTH-TYPE TRANSCRIPTIONAL REGULATOR RUTR"/>
    <property type="match status" value="1"/>
</dbReference>
<dbReference type="OrthoDB" id="7252896at2"/>
<proteinExistence type="predicted"/>
<evidence type="ECO:0000256" key="3">
    <source>
        <dbReference type="ARBA" id="ARBA00023125"/>
    </source>
</evidence>
<dbReference type="AlphaFoldDB" id="A0A0H3D3V1"/>
<evidence type="ECO:0000313" key="7">
    <source>
        <dbReference type="EMBL" id="ADJ45665.1"/>
    </source>
</evidence>
<dbReference type="PRINTS" id="PR00455">
    <property type="entry name" value="HTHTETR"/>
</dbReference>
<dbReference type="PROSITE" id="PS50977">
    <property type="entry name" value="HTH_TETR_2"/>
    <property type="match status" value="1"/>
</dbReference>
<evidence type="ECO:0000256" key="4">
    <source>
        <dbReference type="ARBA" id="ARBA00023163"/>
    </source>
</evidence>
<dbReference type="Proteomes" id="UP000000328">
    <property type="component" value="Chromosome"/>
</dbReference>
<dbReference type="InterPro" id="IPR036271">
    <property type="entry name" value="Tet_transcr_reg_TetR-rel_C_sf"/>
</dbReference>
<dbReference type="SUPFAM" id="SSF48498">
    <property type="entry name" value="Tetracyclin repressor-like, C-terminal domain"/>
    <property type="match status" value="1"/>
</dbReference>
<organism evidence="7 8">
    <name type="scientific">Amycolatopsis mediterranei (strain U-32)</name>
    <dbReference type="NCBI Taxonomy" id="749927"/>
    <lineage>
        <taxon>Bacteria</taxon>
        <taxon>Bacillati</taxon>
        <taxon>Actinomycetota</taxon>
        <taxon>Actinomycetes</taxon>
        <taxon>Pseudonocardiales</taxon>
        <taxon>Pseudonocardiaceae</taxon>
        <taxon>Amycolatopsis</taxon>
    </lineage>
</organism>
<dbReference type="Pfam" id="PF00440">
    <property type="entry name" value="TetR_N"/>
    <property type="match status" value="1"/>
</dbReference>
<feature type="domain" description="HTH tetR-type" evidence="6">
    <location>
        <begin position="21"/>
        <end position="81"/>
    </location>
</feature>
<evidence type="ECO:0000313" key="8">
    <source>
        <dbReference type="Proteomes" id="UP000000328"/>
    </source>
</evidence>
<evidence type="ECO:0000256" key="5">
    <source>
        <dbReference type="PROSITE-ProRule" id="PRU00335"/>
    </source>
</evidence>
<dbReference type="InterPro" id="IPR009057">
    <property type="entry name" value="Homeodomain-like_sf"/>
</dbReference>
<evidence type="ECO:0000259" key="6">
    <source>
        <dbReference type="PROSITE" id="PS50977"/>
    </source>
</evidence>
<dbReference type="PANTHER" id="PTHR30055:SF241">
    <property type="entry name" value="TRANSCRIPTIONAL REGULATORY PROTEIN"/>
    <property type="match status" value="1"/>
</dbReference>
<dbReference type="GO" id="GO:0003700">
    <property type="term" value="F:DNA-binding transcription factor activity"/>
    <property type="evidence" value="ECO:0007669"/>
    <property type="project" value="TreeGrafter"/>
</dbReference>
<dbReference type="InterPro" id="IPR001647">
    <property type="entry name" value="HTH_TetR"/>
</dbReference>
<dbReference type="GO" id="GO:0000976">
    <property type="term" value="F:transcription cis-regulatory region binding"/>
    <property type="evidence" value="ECO:0007669"/>
    <property type="project" value="TreeGrafter"/>
</dbReference>
<evidence type="ECO:0000256" key="2">
    <source>
        <dbReference type="ARBA" id="ARBA00023015"/>
    </source>
</evidence>
<keyword evidence="1" id="KW-0678">Repressor</keyword>
<dbReference type="Gene3D" id="1.10.357.10">
    <property type="entry name" value="Tetracycline Repressor, domain 2"/>
    <property type="match status" value="1"/>
</dbReference>
<reference evidence="7 8" key="1">
    <citation type="journal article" date="2010" name="Cell Res.">
        <title>Complete genome sequence of the rifamycin SV-producing Amycolatopsis mediterranei U32 revealed its genetic characteristics in phylogeny and metabolism.</title>
        <authorList>
            <person name="Zhao W."/>
            <person name="Zhong Y."/>
            <person name="Yuan H."/>
            <person name="Wang J."/>
            <person name="Zheng H."/>
            <person name="Wang Y."/>
            <person name="Cen X."/>
            <person name="Xu F."/>
            <person name="Bai J."/>
            <person name="Han X."/>
            <person name="Lu G."/>
            <person name="Zhu Y."/>
            <person name="Shao Z."/>
            <person name="Yan H."/>
            <person name="Li C."/>
            <person name="Peng N."/>
            <person name="Zhang Z."/>
            <person name="Zhang Y."/>
            <person name="Lin W."/>
            <person name="Fan Y."/>
            <person name="Qin Z."/>
            <person name="Hu Y."/>
            <person name="Zhu B."/>
            <person name="Wang S."/>
            <person name="Ding X."/>
            <person name="Zhao G.P."/>
        </authorList>
    </citation>
    <scope>NUCLEOTIDE SEQUENCE [LARGE SCALE GENOMIC DNA]</scope>
    <source>
        <strain evidence="8">U-32</strain>
    </source>
</reference>
<dbReference type="eggNOG" id="COG1309">
    <property type="taxonomic scope" value="Bacteria"/>
</dbReference>
<keyword evidence="3 5" id="KW-0238">DNA-binding</keyword>
<dbReference type="SUPFAM" id="SSF46689">
    <property type="entry name" value="Homeodomain-like"/>
    <property type="match status" value="1"/>
</dbReference>
<evidence type="ECO:0000256" key="1">
    <source>
        <dbReference type="ARBA" id="ARBA00022491"/>
    </source>
</evidence>
<keyword evidence="4" id="KW-0804">Transcription</keyword>
<dbReference type="Pfam" id="PF13977">
    <property type="entry name" value="TetR_C_6"/>
    <property type="match status" value="1"/>
</dbReference>
<accession>A0A0H3D3V1</accession>
<dbReference type="KEGG" id="amd:AMED_3886"/>
<keyword evidence="2" id="KW-0805">Transcription regulation</keyword>
<sequence length="217" mass="24059">MPAARGETGPVREPRVTKRRAETRRRLLDAALEVFAREGFGRATVDEVCTQAGYTRGAFYSNFASLDELFLAMWEERSAAQIARARQVFEAGDLPVVTDVDGVVGEVLRVVPMDEEWYRVSAEFTAHALRTPGLREVIAERERAIAASFLPFLLALLDRVGRTVPDPDALGQALIAVHDGTAAQCFTEPGDPVVWQRRARLFAHVVTAYSTESRNRS</sequence>
<protein>
    <submittedName>
        <fullName evidence="7">TetR family transcriptional regulator</fullName>
    </submittedName>
</protein>
<dbReference type="PATRIC" id="fig|749927.5.peg.4016"/>
<gene>
    <name evidence="7" type="ordered locus">AMED_3886</name>
</gene>
<dbReference type="EMBL" id="CP002000">
    <property type="protein sequence ID" value="ADJ45665.1"/>
    <property type="molecule type" value="Genomic_DNA"/>
</dbReference>
<name>A0A0H3D3V1_AMYMU</name>
<dbReference type="HOGENOM" id="CLU_069356_15_11_11"/>